<dbReference type="Pfam" id="PF00270">
    <property type="entry name" value="DEAD"/>
    <property type="match status" value="1"/>
</dbReference>
<dbReference type="InterPro" id="IPR027417">
    <property type="entry name" value="P-loop_NTPase"/>
</dbReference>
<evidence type="ECO:0000256" key="6">
    <source>
        <dbReference type="SAM" id="MobiDB-lite"/>
    </source>
</evidence>
<feature type="region of interest" description="Disordered" evidence="6">
    <location>
        <begin position="421"/>
        <end position="444"/>
    </location>
</feature>
<feature type="region of interest" description="Disordered" evidence="6">
    <location>
        <begin position="1"/>
        <end position="24"/>
    </location>
</feature>
<feature type="compositionally biased region" description="Basic residues" evidence="6">
    <location>
        <begin position="125"/>
        <end position="134"/>
    </location>
</feature>
<dbReference type="AlphaFoldDB" id="A0A9N8EYC6"/>
<dbReference type="PROSITE" id="PS51192">
    <property type="entry name" value="HELICASE_ATP_BIND_1"/>
    <property type="match status" value="1"/>
</dbReference>
<feature type="region of interest" description="Disordered" evidence="6">
    <location>
        <begin position="107"/>
        <end position="251"/>
    </location>
</feature>
<keyword evidence="4 5" id="KW-0694">RNA-binding</keyword>
<name>A0A9N8EYC6_9STRA</name>
<dbReference type="PANTHER" id="PTHR24031">
    <property type="entry name" value="RNA HELICASE"/>
    <property type="match status" value="1"/>
</dbReference>
<comment type="similarity">
    <text evidence="5">Belongs to the DEAD box helicase family.</text>
</comment>
<comment type="function">
    <text evidence="5">RNA helicase.</text>
</comment>
<dbReference type="GO" id="GO:0005524">
    <property type="term" value="F:ATP binding"/>
    <property type="evidence" value="ECO:0007669"/>
    <property type="project" value="UniProtKB-UniRule"/>
</dbReference>
<dbReference type="PROSITE" id="PS51194">
    <property type="entry name" value="HELICASE_CTER"/>
    <property type="match status" value="1"/>
</dbReference>
<feature type="compositionally biased region" description="Polar residues" evidence="6">
    <location>
        <begin position="239"/>
        <end position="251"/>
    </location>
</feature>
<dbReference type="EMBL" id="CAICTM010001967">
    <property type="protein sequence ID" value="CAB9527279.1"/>
    <property type="molecule type" value="Genomic_DNA"/>
</dbReference>
<keyword evidence="10" id="KW-1185">Reference proteome</keyword>
<reference evidence="9" key="1">
    <citation type="submission" date="2020-06" db="EMBL/GenBank/DDBJ databases">
        <authorList>
            <consortium name="Plant Systems Biology data submission"/>
        </authorList>
    </citation>
    <scope>NUCLEOTIDE SEQUENCE</scope>
    <source>
        <strain evidence="9">D6</strain>
    </source>
</reference>
<feature type="region of interest" description="Disordered" evidence="6">
    <location>
        <begin position="41"/>
        <end position="79"/>
    </location>
</feature>
<dbReference type="GO" id="GO:0003724">
    <property type="term" value="F:RNA helicase activity"/>
    <property type="evidence" value="ECO:0007669"/>
    <property type="project" value="UniProtKB-EC"/>
</dbReference>
<evidence type="ECO:0000259" key="7">
    <source>
        <dbReference type="PROSITE" id="PS51192"/>
    </source>
</evidence>
<dbReference type="InterPro" id="IPR014001">
    <property type="entry name" value="Helicase_ATP-bd"/>
</dbReference>
<feature type="compositionally biased region" description="Basic and acidic residues" evidence="6">
    <location>
        <begin position="216"/>
        <end position="238"/>
    </location>
</feature>
<proteinExistence type="inferred from homology"/>
<feature type="compositionally biased region" description="Acidic residues" evidence="6">
    <location>
        <begin position="427"/>
        <end position="444"/>
    </location>
</feature>
<evidence type="ECO:0000259" key="8">
    <source>
        <dbReference type="PROSITE" id="PS51194"/>
    </source>
</evidence>
<dbReference type="GO" id="GO:0016787">
    <property type="term" value="F:hydrolase activity"/>
    <property type="evidence" value="ECO:0007669"/>
    <property type="project" value="UniProtKB-KW"/>
</dbReference>
<dbReference type="GO" id="GO:0003723">
    <property type="term" value="F:RNA binding"/>
    <property type="evidence" value="ECO:0007669"/>
    <property type="project" value="UniProtKB-UniRule"/>
</dbReference>
<dbReference type="InterPro" id="IPR001650">
    <property type="entry name" value="Helicase_C-like"/>
</dbReference>
<comment type="domain">
    <text evidence="5">The Q motif is unique to and characteristic of the DEAD box family of RNA helicases and controls ATP binding and hydrolysis.</text>
</comment>
<dbReference type="InterPro" id="IPR011545">
    <property type="entry name" value="DEAD/DEAH_box_helicase_dom"/>
</dbReference>
<dbReference type="CDD" id="cd18787">
    <property type="entry name" value="SF2_C_DEAD"/>
    <property type="match status" value="1"/>
</dbReference>
<evidence type="ECO:0000313" key="10">
    <source>
        <dbReference type="Proteomes" id="UP001153069"/>
    </source>
</evidence>
<keyword evidence="5 9" id="KW-0347">Helicase</keyword>
<feature type="domain" description="Helicase ATP-binding" evidence="7">
    <location>
        <begin position="295"/>
        <end position="495"/>
    </location>
</feature>
<keyword evidence="2 5" id="KW-0378">Hydrolase</keyword>
<dbReference type="Gene3D" id="3.40.50.300">
    <property type="entry name" value="P-loop containing nucleotide triphosphate hydrolases"/>
    <property type="match status" value="2"/>
</dbReference>
<feature type="compositionally biased region" description="Basic residues" evidence="6">
    <location>
        <begin position="168"/>
        <end position="182"/>
    </location>
</feature>
<dbReference type="SMART" id="SM00490">
    <property type="entry name" value="HELICc"/>
    <property type="match status" value="1"/>
</dbReference>
<protein>
    <recommendedName>
        <fullName evidence="5">ATP-dependent RNA helicase</fullName>
        <ecNumber evidence="5">3.6.4.13</ecNumber>
    </recommendedName>
</protein>
<feature type="compositionally biased region" description="Basic and acidic residues" evidence="6">
    <location>
        <begin position="183"/>
        <end position="206"/>
    </location>
</feature>
<feature type="compositionally biased region" description="Basic and acidic residues" evidence="6">
    <location>
        <begin position="135"/>
        <end position="153"/>
    </location>
</feature>
<evidence type="ECO:0000256" key="1">
    <source>
        <dbReference type="ARBA" id="ARBA00022741"/>
    </source>
</evidence>
<evidence type="ECO:0000256" key="2">
    <source>
        <dbReference type="ARBA" id="ARBA00022801"/>
    </source>
</evidence>
<dbReference type="OrthoDB" id="4310724at2759"/>
<feature type="domain" description="Helicase C-terminal" evidence="8">
    <location>
        <begin position="583"/>
        <end position="733"/>
    </location>
</feature>
<dbReference type="EC" id="3.6.4.13" evidence="5"/>
<keyword evidence="1 5" id="KW-0547">Nucleotide-binding</keyword>
<gene>
    <name evidence="9" type="ORF">SEMRO_1969_G308510.1</name>
</gene>
<dbReference type="Pfam" id="PF00271">
    <property type="entry name" value="Helicase_C"/>
    <property type="match status" value="1"/>
</dbReference>
<dbReference type="SMART" id="SM00487">
    <property type="entry name" value="DEXDc"/>
    <property type="match status" value="1"/>
</dbReference>
<accession>A0A9N8EYC6</accession>
<evidence type="ECO:0000256" key="4">
    <source>
        <dbReference type="ARBA" id="ARBA00022884"/>
    </source>
</evidence>
<dbReference type="Proteomes" id="UP001153069">
    <property type="component" value="Unassembled WGS sequence"/>
</dbReference>
<dbReference type="SUPFAM" id="SSF52540">
    <property type="entry name" value="P-loop containing nucleoside triphosphate hydrolases"/>
    <property type="match status" value="1"/>
</dbReference>
<sequence length="855" mass="94731">MAKKRQRPASSSGTSKEADNDVGGDQYEFAWRKVEVGIRAPSRASATKFSSNDDNDDNFDSGNNHYDEPTSSIYRSAGRDLEANPAEGFGMFLGLEVLDGSRYSVVEEGGYKRLVPKLADDDKKKKSKEPKSKKKQMEKSSDEKKESEVKESEQATSEPADEAEASRPKKKKRKNKKKKAKKKKDEKARKTATESEGEASKEDEATTKPSQDQEVSESKSEGEPELKSDEPQSSDKNDTVNTDDMQDPESNPQLELFQNSWMTATGGVALHNELCLSLLKQDWWSPTPIQAAALPAAILGRRNIVGAAPTGSGKTMAYLLPIFEHLLQQEEPSYQDRKVQALILAPTRELALQVQGECDKLVKGKCAMLVGGLANQKQERILRTKRPPIIIATPGRLWEMISSREAKVVMLSDDVLAMMQKQKDGEVPEPLDEDEDDEEDDADVDANDAEDELFEEEVPNTARRPVYRQTFVYSATLTLPPSATYIPSKNKKKRMFNLKGVQGAIEEILDKARARGQTKVIDLSNSKKQAKFNEKILQAKETSKKETKHNKREEQIAPKRTFNLPPGLKLLELKCTQMHKDSHLYAYLVTTREGAAGPCLVFCNSIKGVRRVGTTLKLLGLPVRVLHANMQQRARFKAVESLQKGERAVVVATDIAARGLDIPNVTSIVHYDVARKVDGFVHRAGRTARGMGENAVGSSLSLIAPADEKAHRKIVGELNATIHRVPLDSRLLTAAQARTNLASKIVAAESIEGKAQQTNDWFMKNAEEAGLEVDADVLEGGLLGGNLKEQQQFLEAGRAKTELRRLLAEPMVTQRFGKFMSVNSAAKTQQVTPFVVKPTTTQGTRSKKRRRKGNK</sequence>
<evidence type="ECO:0000313" key="9">
    <source>
        <dbReference type="EMBL" id="CAB9527279.1"/>
    </source>
</evidence>
<organism evidence="9 10">
    <name type="scientific">Seminavis robusta</name>
    <dbReference type="NCBI Taxonomy" id="568900"/>
    <lineage>
        <taxon>Eukaryota</taxon>
        <taxon>Sar</taxon>
        <taxon>Stramenopiles</taxon>
        <taxon>Ochrophyta</taxon>
        <taxon>Bacillariophyta</taxon>
        <taxon>Bacillariophyceae</taxon>
        <taxon>Bacillariophycidae</taxon>
        <taxon>Naviculales</taxon>
        <taxon>Naviculaceae</taxon>
        <taxon>Seminavis</taxon>
    </lineage>
</organism>
<keyword evidence="3 5" id="KW-0067">ATP-binding</keyword>
<comment type="caution">
    <text evidence="9">The sequence shown here is derived from an EMBL/GenBank/DDBJ whole genome shotgun (WGS) entry which is preliminary data.</text>
</comment>
<evidence type="ECO:0000256" key="3">
    <source>
        <dbReference type="ARBA" id="ARBA00022840"/>
    </source>
</evidence>
<comment type="catalytic activity">
    <reaction evidence="5">
        <text>ATP + H2O = ADP + phosphate + H(+)</text>
        <dbReference type="Rhea" id="RHEA:13065"/>
        <dbReference type="ChEBI" id="CHEBI:15377"/>
        <dbReference type="ChEBI" id="CHEBI:15378"/>
        <dbReference type="ChEBI" id="CHEBI:30616"/>
        <dbReference type="ChEBI" id="CHEBI:43474"/>
        <dbReference type="ChEBI" id="CHEBI:456216"/>
        <dbReference type="EC" id="3.6.4.13"/>
    </reaction>
</comment>
<evidence type="ECO:0000256" key="5">
    <source>
        <dbReference type="RuleBase" id="RU365068"/>
    </source>
</evidence>